<dbReference type="InterPro" id="IPR011701">
    <property type="entry name" value="MFS"/>
</dbReference>
<feature type="transmembrane region" description="Helical" evidence="6">
    <location>
        <begin position="214"/>
        <end position="236"/>
    </location>
</feature>
<dbReference type="InterPro" id="IPR020846">
    <property type="entry name" value="MFS_dom"/>
</dbReference>
<dbReference type="InterPro" id="IPR050189">
    <property type="entry name" value="MFS_Efflux_Transporters"/>
</dbReference>
<feature type="transmembrane region" description="Helical" evidence="6">
    <location>
        <begin position="146"/>
        <end position="168"/>
    </location>
</feature>
<evidence type="ECO:0000256" key="3">
    <source>
        <dbReference type="ARBA" id="ARBA00022692"/>
    </source>
</evidence>
<dbReference type="EMBL" id="JABBGC010000001">
    <property type="protein sequence ID" value="NML38143.1"/>
    <property type="molecule type" value="Genomic_DNA"/>
</dbReference>
<feature type="transmembrane region" description="Helical" evidence="6">
    <location>
        <begin position="344"/>
        <end position="363"/>
    </location>
</feature>
<evidence type="ECO:0000256" key="6">
    <source>
        <dbReference type="SAM" id="Phobius"/>
    </source>
</evidence>
<comment type="subcellular location">
    <subcellularLocation>
        <location evidence="1">Cell membrane</location>
        <topology evidence="1">Multi-pass membrane protein</topology>
    </subcellularLocation>
</comment>
<dbReference type="CDD" id="cd17324">
    <property type="entry name" value="MFS_NepI_like"/>
    <property type="match status" value="1"/>
</dbReference>
<reference evidence="8 9" key="1">
    <citation type="submission" date="2020-04" db="EMBL/GenBank/DDBJ databases">
        <title>Chitinophaga sp. G-6-1-13 sp. nov., isolated from soil.</title>
        <authorList>
            <person name="Dahal R.H."/>
            <person name="Chaudhary D.K."/>
        </authorList>
    </citation>
    <scope>NUCLEOTIDE SEQUENCE [LARGE SCALE GENOMIC DNA]</scope>
    <source>
        <strain evidence="8 9">G-6-1-13</strain>
    </source>
</reference>
<dbReference type="GO" id="GO:0022857">
    <property type="term" value="F:transmembrane transporter activity"/>
    <property type="evidence" value="ECO:0007669"/>
    <property type="project" value="InterPro"/>
</dbReference>
<evidence type="ECO:0000259" key="7">
    <source>
        <dbReference type="PROSITE" id="PS50850"/>
    </source>
</evidence>
<dbReference type="Gene3D" id="1.20.1250.20">
    <property type="entry name" value="MFS general substrate transporter like domains"/>
    <property type="match status" value="1"/>
</dbReference>
<protein>
    <submittedName>
        <fullName evidence="8">MFS transporter</fullName>
    </submittedName>
</protein>
<evidence type="ECO:0000313" key="9">
    <source>
        <dbReference type="Proteomes" id="UP000583266"/>
    </source>
</evidence>
<gene>
    <name evidence="8" type="ORF">HHL17_13135</name>
</gene>
<sequence>MIETTERPLTEVATGKRLPIRKLLPLTLAGFIAIMTETMPAGLLPEISRGLQVTASYAGQLISVYALGSVLAAIPAIALTLHWPRKRLLLLAITGFLVFNAVTALSTNYAITLVARFLAGMAAGITWGMLIGYAKRIVPPAMEGKAMALVGLGQPIALAIGVPLATWIGKQLGWNGAFWIMTVTAALLVGWIIRSMPDFAGVQQKKKTNIYGVLMLHGVRTLLFAMFLWVLAHNILYTYIAPFLSGAGLAGAVDMILFFFGISAILGIFIVGALVDRWLHSLVLISLLLFALGAVALMAAPEQRLFLYTGVFLWGISFGGLPTLLQKRMADHTGIHGDVGQSMFVTVFNLAVAMGGITGGVLLDRYGPVSFPWAVLATCVVILITLQFRRRTAA</sequence>
<dbReference type="InterPro" id="IPR036259">
    <property type="entry name" value="MFS_trans_sf"/>
</dbReference>
<feature type="transmembrane region" description="Helical" evidence="6">
    <location>
        <begin position="23"/>
        <end position="42"/>
    </location>
</feature>
<feature type="transmembrane region" description="Helical" evidence="6">
    <location>
        <begin position="174"/>
        <end position="193"/>
    </location>
</feature>
<feature type="transmembrane region" description="Helical" evidence="6">
    <location>
        <begin position="113"/>
        <end position="134"/>
    </location>
</feature>
<dbReference type="PANTHER" id="PTHR43124:SF3">
    <property type="entry name" value="CHLORAMPHENICOL EFFLUX PUMP RV0191"/>
    <property type="match status" value="1"/>
</dbReference>
<keyword evidence="9" id="KW-1185">Reference proteome</keyword>
<dbReference type="PANTHER" id="PTHR43124">
    <property type="entry name" value="PURINE EFFLUX PUMP PBUE"/>
    <property type="match status" value="1"/>
</dbReference>
<evidence type="ECO:0000256" key="4">
    <source>
        <dbReference type="ARBA" id="ARBA00022989"/>
    </source>
</evidence>
<keyword evidence="5 6" id="KW-0472">Membrane</keyword>
<feature type="domain" description="Major facilitator superfamily (MFS) profile" evidence="7">
    <location>
        <begin position="22"/>
        <end position="393"/>
    </location>
</feature>
<evidence type="ECO:0000256" key="2">
    <source>
        <dbReference type="ARBA" id="ARBA00022475"/>
    </source>
</evidence>
<dbReference type="Pfam" id="PF07690">
    <property type="entry name" value="MFS_1"/>
    <property type="match status" value="1"/>
</dbReference>
<feature type="transmembrane region" description="Helical" evidence="6">
    <location>
        <begin position="369"/>
        <end position="388"/>
    </location>
</feature>
<dbReference type="RefSeq" id="WP_169225166.1">
    <property type="nucleotide sequence ID" value="NZ_JABBGC010000001.1"/>
</dbReference>
<keyword evidence="4 6" id="KW-1133">Transmembrane helix</keyword>
<feature type="transmembrane region" description="Helical" evidence="6">
    <location>
        <begin position="282"/>
        <end position="299"/>
    </location>
</feature>
<feature type="transmembrane region" description="Helical" evidence="6">
    <location>
        <begin position="88"/>
        <end position="107"/>
    </location>
</feature>
<comment type="caution">
    <text evidence="8">The sequence shown here is derived from an EMBL/GenBank/DDBJ whole genome shotgun (WGS) entry which is preliminary data.</text>
</comment>
<dbReference type="Proteomes" id="UP000583266">
    <property type="component" value="Unassembled WGS sequence"/>
</dbReference>
<feature type="transmembrane region" description="Helical" evidence="6">
    <location>
        <begin position="256"/>
        <end position="275"/>
    </location>
</feature>
<name>A0A848GMX3_9BACT</name>
<dbReference type="GO" id="GO:0005886">
    <property type="term" value="C:plasma membrane"/>
    <property type="evidence" value="ECO:0007669"/>
    <property type="project" value="UniProtKB-SubCell"/>
</dbReference>
<evidence type="ECO:0000256" key="5">
    <source>
        <dbReference type="ARBA" id="ARBA00023136"/>
    </source>
</evidence>
<proteinExistence type="predicted"/>
<dbReference type="SUPFAM" id="SSF103473">
    <property type="entry name" value="MFS general substrate transporter"/>
    <property type="match status" value="1"/>
</dbReference>
<evidence type="ECO:0000313" key="8">
    <source>
        <dbReference type="EMBL" id="NML38143.1"/>
    </source>
</evidence>
<accession>A0A848GMX3</accession>
<keyword evidence="2" id="KW-1003">Cell membrane</keyword>
<feature type="transmembrane region" description="Helical" evidence="6">
    <location>
        <begin position="305"/>
        <end position="324"/>
    </location>
</feature>
<dbReference type="PROSITE" id="PS50850">
    <property type="entry name" value="MFS"/>
    <property type="match status" value="1"/>
</dbReference>
<keyword evidence="3 6" id="KW-0812">Transmembrane</keyword>
<dbReference type="AlphaFoldDB" id="A0A848GMX3"/>
<organism evidence="8 9">
    <name type="scientific">Chitinophaga fulva</name>
    <dbReference type="NCBI Taxonomy" id="2728842"/>
    <lineage>
        <taxon>Bacteria</taxon>
        <taxon>Pseudomonadati</taxon>
        <taxon>Bacteroidota</taxon>
        <taxon>Chitinophagia</taxon>
        <taxon>Chitinophagales</taxon>
        <taxon>Chitinophagaceae</taxon>
        <taxon>Chitinophaga</taxon>
    </lineage>
</organism>
<feature type="transmembrane region" description="Helical" evidence="6">
    <location>
        <begin position="62"/>
        <end position="81"/>
    </location>
</feature>
<evidence type="ECO:0000256" key="1">
    <source>
        <dbReference type="ARBA" id="ARBA00004651"/>
    </source>
</evidence>